<name>A0A6G8R6H5_9CAUD</name>
<keyword evidence="3" id="KW-1185">Reference proteome</keyword>
<evidence type="ECO:0000313" key="3">
    <source>
        <dbReference type="Proteomes" id="UP000501900"/>
    </source>
</evidence>
<keyword evidence="1" id="KW-0812">Transmembrane</keyword>
<feature type="transmembrane region" description="Helical" evidence="1">
    <location>
        <begin position="16"/>
        <end position="35"/>
    </location>
</feature>
<evidence type="ECO:0000313" key="2">
    <source>
        <dbReference type="EMBL" id="QIN97019.1"/>
    </source>
</evidence>
<keyword evidence="1" id="KW-0472">Membrane</keyword>
<dbReference type="RefSeq" id="YP_010670687.1">
    <property type="nucleotide sequence ID" value="NC_070965.1"/>
</dbReference>
<keyword evidence="1" id="KW-1133">Transmembrane helix</keyword>
<sequence length="37" mass="4172">MILSVEDFYLESLTELLFVFVGLVLVFLSSVTSLFSI</sequence>
<proteinExistence type="predicted"/>
<dbReference type="EMBL" id="MT162467">
    <property type="protein sequence ID" value="QIN97019.1"/>
    <property type="molecule type" value="Genomic_DNA"/>
</dbReference>
<reference evidence="2 3" key="1">
    <citation type="submission" date="2020-03" db="EMBL/GenBank/DDBJ databases">
        <title>The Isolation and Genome Sequence of a Novel Cyanophage S-H34 from the Huanghai Sea, China.</title>
        <authorList>
            <person name="Jiang T."/>
        </authorList>
    </citation>
    <scope>NUCLEOTIDE SEQUENCE [LARGE SCALE GENOMIC DNA]</scope>
</reference>
<dbReference type="KEGG" id="vg:77946897"/>
<dbReference type="GeneID" id="77946897"/>
<protein>
    <submittedName>
        <fullName evidence="2">Uncharacterized protein</fullName>
    </submittedName>
</protein>
<dbReference type="Proteomes" id="UP000501900">
    <property type="component" value="Genome"/>
</dbReference>
<organism evidence="2 3">
    <name type="scientific">Synechococcus phage S-H34</name>
    <dbReference type="NCBI Taxonomy" id="2718942"/>
    <lineage>
        <taxon>Viruses</taxon>
        <taxon>Duplodnaviria</taxon>
        <taxon>Heunggongvirae</taxon>
        <taxon>Uroviricota</taxon>
        <taxon>Caudoviricetes</taxon>
        <taxon>Pantevenvirales</taxon>
        <taxon>Kyanoviridae</taxon>
        <taxon>Makaravirus</taxon>
        <taxon>Makaravirus thirtyfour</taxon>
    </lineage>
</organism>
<accession>A0A6G8R6H5</accession>
<evidence type="ECO:0000256" key="1">
    <source>
        <dbReference type="SAM" id="Phobius"/>
    </source>
</evidence>